<dbReference type="Gene3D" id="1.10.287.130">
    <property type="match status" value="1"/>
</dbReference>
<keyword evidence="4" id="KW-0808">Transferase</keyword>
<dbReference type="SUPFAM" id="SSF55785">
    <property type="entry name" value="PYP-like sensor domain (PAS domain)"/>
    <property type="match status" value="1"/>
</dbReference>
<evidence type="ECO:0000256" key="2">
    <source>
        <dbReference type="ARBA" id="ARBA00012438"/>
    </source>
</evidence>
<feature type="transmembrane region" description="Helical" evidence="7">
    <location>
        <begin position="87"/>
        <end position="112"/>
    </location>
</feature>
<dbReference type="Pfam" id="PF00512">
    <property type="entry name" value="HisKA"/>
    <property type="match status" value="1"/>
</dbReference>
<feature type="transmembrane region" description="Helical" evidence="7">
    <location>
        <begin position="153"/>
        <end position="171"/>
    </location>
</feature>
<keyword evidence="7" id="KW-0472">Membrane</keyword>
<dbReference type="SMART" id="SM00387">
    <property type="entry name" value="HATPase_c"/>
    <property type="match status" value="1"/>
</dbReference>
<protein>
    <recommendedName>
        <fullName evidence="2">histidine kinase</fullName>
        <ecNumber evidence="2">2.7.13.3</ecNumber>
    </recommendedName>
</protein>
<proteinExistence type="predicted"/>
<name>A0A4Q0AIM7_9BACT</name>
<keyword evidence="7" id="KW-0812">Transmembrane</keyword>
<evidence type="ECO:0000256" key="5">
    <source>
        <dbReference type="ARBA" id="ARBA00022777"/>
    </source>
</evidence>
<comment type="caution">
    <text evidence="9">The sequence shown here is derived from an EMBL/GenBank/DDBJ whole genome shotgun (WGS) entry which is preliminary data.</text>
</comment>
<dbReference type="SMART" id="SM00388">
    <property type="entry name" value="HisKA"/>
    <property type="match status" value="1"/>
</dbReference>
<keyword evidence="6" id="KW-0902">Two-component regulatory system</keyword>
<evidence type="ECO:0000256" key="6">
    <source>
        <dbReference type="ARBA" id="ARBA00023012"/>
    </source>
</evidence>
<dbReference type="EMBL" id="SCKW01000018">
    <property type="protein sequence ID" value="RWZ79141.1"/>
    <property type="molecule type" value="Genomic_DNA"/>
</dbReference>
<evidence type="ECO:0000313" key="9">
    <source>
        <dbReference type="EMBL" id="RWZ79141.1"/>
    </source>
</evidence>
<dbReference type="Gene3D" id="3.30.565.10">
    <property type="entry name" value="Histidine kinase-like ATPase, C-terminal domain"/>
    <property type="match status" value="1"/>
</dbReference>
<evidence type="ECO:0000256" key="3">
    <source>
        <dbReference type="ARBA" id="ARBA00022553"/>
    </source>
</evidence>
<dbReference type="InterPro" id="IPR036097">
    <property type="entry name" value="HisK_dim/P_sf"/>
</dbReference>
<organism evidence="9 10">
    <name type="scientific">Candidatus Chaera renei</name>
    <dbReference type="NCBI Taxonomy" id="2506947"/>
    <lineage>
        <taxon>Bacteria</taxon>
        <taxon>Candidatus Saccharimonadota</taxon>
        <taxon>Candidatus Saccharimonadia</taxon>
        <taxon>Candidatus Saccharimonadales</taxon>
        <taxon>Candidatus Saccharimonadaceae</taxon>
        <taxon>Candidatus Chaera</taxon>
    </lineage>
</organism>
<dbReference type="InterPro" id="IPR035965">
    <property type="entry name" value="PAS-like_dom_sf"/>
</dbReference>
<comment type="catalytic activity">
    <reaction evidence="1">
        <text>ATP + protein L-histidine = ADP + protein N-phospho-L-histidine.</text>
        <dbReference type="EC" id="2.7.13.3"/>
    </reaction>
</comment>
<keyword evidence="5" id="KW-0418">Kinase</keyword>
<dbReference type="SUPFAM" id="SSF55874">
    <property type="entry name" value="ATPase domain of HSP90 chaperone/DNA topoisomerase II/histidine kinase"/>
    <property type="match status" value="1"/>
</dbReference>
<dbReference type="FunFam" id="3.30.565.10:FF:000006">
    <property type="entry name" value="Sensor histidine kinase WalK"/>
    <property type="match status" value="1"/>
</dbReference>
<reference evidence="9" key="1">
    <citation type="submission" date="2019-01" db="EMBL/GenBank/DDBJ databases">
        <title>Genomic signatures and co-occurrence patterns of the ultra-small Saccharimodia (Patescibacteria phylum) suggest a symbiotic lifestyle.</title>
        <authorList>
            <person name="Lemos L."/>
            <person name="Medeiros J."/>
            <person name="Andreote F."/>
            <person name="Fernandes G."/>
            <person name="Varani A."/>
            <person name="Oliveira G."/>
            <person name="Pylro V."/>
        </authorList>
    </citation>
    <scope>NUCLEOTIDE SEQUENCE [LARGE SCALE GENOMIC DNA]</scope>
    <source>
        <strain evidence="9">AMD01</strain>
    </source>
</reference>
<sequence>MPVVGSYRNDVYVEELRYIVRRTALLMPFLVLIYGLAIRQSWLERSAFYSDWALAGITGGLILLSLWQKYDKANWDNDRRIAFNAVLYHLLAAAFLLFVSGADNPAVLFWMIMLICTDLFFGRTAYLLSGLLLVATAGLALAMDPSMLSDGRAVNAAGLIGIMLAVSWVASRMRQVGENERRAYHRLRQHEAMQRDRLQTLINGMAEAVIGTDHKGIIRTYNAATLGLLDTNRSLGGLKIGNALKLTDEQGQPVSFDALLKSARGVINRSDLTLLLESGEQIKLAATITPLRPVYQHRQIMSGYIIVLRDVTREKSLDEERDEFISVVSHELRTPVAVTEGLLSNLTLLIDRGVSPRQVAQSVNEAHEQVLFLAKMVNDLSTLSRAERGVADDPEEIDVSQLLHEIYQEQLPAAKAKNLALNLDLAPRLGRVLASRLYLSEILQNLVSNAIKYTNEGSVTIAAQLEGDRLRLSVSDTGIGISKSDQKHIFEKFFRSEDYRTRETSGTGLGLYVVSKLSRKLGISVSLTSRLNHGSSFSFSLPAIQAAKTKKTFSAQAA</sequence>
<dbReference type="PANTHER" id="PTHR45453:SF1">
    <property type="entry name" value="PHOSPHATE REGULON SENSOR PROTEIN PHOR"/>
    <property type="match status" value="1"/>
</dbReference>
<evidence type="ECO:0000256" key="1">
    <source>
        <dbReference type="ARBA" id="ARBA00000085"/>
    </source>
</evidence>
<keyword evidence="7" id="KW-1133">Transmembrane helix</keyword>
<dbReference type="Proteomes" id="UP000289269">
    <property type="component" value="Unassembled WGS sequence"/>
</dbReference>
<dbReference type="Gene3D" id="3.30.450.20">
    <property type="entry name" value="PAS domain"/>
    <property type="match status" value="1"/>
</dbReference>
<evidence type="ECO:0000259" key="8">
    <source>
        <dbReference type="PROSITE" id="PS50109"/>
    </source>
</evidence>
<gene>
    <name evidence="9" type="ORF">EOT04_02140</name>
</gene>
<evidence type="ECO:0000256" key="4">
    <source>
        <dbReference type="ARBA" id="ARBA00022679"/>
    </source>
</evidence>
<dbReference type="PRINTS" id="PR00344">
    <property type="entry name" value="BCTRLSENSOR"/>
</dbReference>
<dbReference type="SUPFAM" id="SSF47384">
    <property type="entry name" value="Homodimeric domain of signal transducing histidine kinase"/>
    <property type="match status" value="1"/>
</dbReference>
<accession>A0A4Q0AIM7</accession>
<dbReference type="PANTHER" id="PTHR45453">
    <property type="entry name" value="PHOSPHATE REGULON SENSOR PROTEIN PHOR"/>
    <property type="match status" value="1"/>
</dbReference>
<dbReference type="Pfam" id="PF02518">
    <property type="entry name" value="HATPase_c"/>
    <property type="match status" value="1"/>
</dbReference>
<feature type="transmembrane region" description="Helical" evidence="7">
    <location>
        <begin position="124"/>
        <end position="141"/>
    </location>
</feature>
<dbReference type="EC" id="2.7.13.3" evidence="2"/>
<dbReference type="GO" id="GO:0000155">
    <property type="term" value="F:phosphorelay sensor kinase activity"/>
    <property type="evidence" value="ECO:0007669"/>
    <property type="project" value="InterPro"/>
</dbReference>
<dbReference type="InterPro" id="IPR050351">
    <property type="entry name" value="BphY/WalK/GraS-like"/>
</dbReference>
<dbReference type="InterPro" id="IPR004358">
    <property type="entry name" value="Sig_transdc_His_kin-like_C"/>
</dbReference>
<feature type="transmembrane region" description="Helical" evidence="7">
    <location>
        <begin position="49"/>
        <end position="67"/>
    </location>
</feature>
<dbReference type="CDD" id="cd00082">
    <property type="entry name" value="HisKA"/>
    <property type="match status" value="1"/>
</dbReference>
<dbReference type="AlphaFoldDB" id="A0A4Q0AIM7"/>
<dbReference type="PROSITE" id="PS50109">
    <property type="entry name" value="HIS_KIN"/>
    <property type="match status" value="1"/>
</dbReference>
<dbReference type="GO" id="GO:0004721">
    <property type="term" value="F:phosphoprotein phosphatase activity"/>
    <property type="evidence" value="ECO:0007669"/>
    <property type="project" value="TreeGrafter"/>
</dbReference>
<dbReference type="GO" id="GO:0005886">
    <property type="term" value="C:plasma membrane"/>
    <property type="evidence" value="ECO:0007669"/>
    <property type="project" value="TreeGrafter"/>
</dbReference>
<dbReference type="GO" id="GO:0016036">
    <property type="term" value="P:cellular response to phosphate starvation"/>
    <property type="evidence" value="ECO:0007669"/>
    <property type="project" value="TreeGrafter"/>
</dbReference>
<dbReference type="InterPro" id="IPR003594">
    <property type="entry name" value="HATPase_dom"/>
</dbReference>
<feature type="domain" description="Histidine kinase" evidence="8">
    <location>
        <begin position="327"/>
        <end position="545"/>
    </location>
</feature>
<evidence type="ECO:0000313" key="10">
    <source>
        <dbReference type="Proteomes" id="UP000289269"/>
    </source>
</evidence>
<keyword evidence="3" id="KW-0597">Phosphoprotein</keyword>
<feature type="transmembrane region" description="Helical" evidence="7">
    <location>
        <begin position="19"/>
        <end position="37"/>
    </location>
</feature>
<dbReference type="InterPro" id="IPR036890">
    <property type="entry name" value="HATPase_C_sf"/>
</dbReference>
<keyword evidence="10" id="KW-1185">Reference proteome</keyword>
<evidence type="ECO:0000256" key="7">
    <source>
        <dbReference type="SAM" id="Phobius"/>
    </source>
</evidence>
<dbReference type="InterPro" id="IPR003661">
    <property type="entry name" value="HisK_dim/P_dom"/>
</dbReference>
<dbReference type="InterPro" id="IPR005467">
    <property type="entry name" value="His_kinase_dom"/>
</dbReference>